<protein>
    <submittedName>
        <fullName evidence="1">Uncharacterized protein</fullName>
    </submittedName>
</protein>
<accession>A0AAD5P9C5</accession>
<keyword evidence="2" id="KW-1185">Reference proteome</keyword>
<sequence length="170" mass="20038">MSFNHAKSKDVLYDSQLDNIITPTAHLRSLSLPSFIWYLAKGIWYGYIIKKYLQVQYYRIFCALKVTAAGMFYSDKIMQVSFLHLIISRYPTPLLATTYNKFHFYDENKRPTTTKSSLKILQLHIVTFQDSGIVLNIMLSIRCSWLNNYQRKMWELRVMRPHIIVADGNQ</sequence>
<dbReference type="EMBL" id="JAIXMP010000033">
    <property type="protein sequence ID" value="KAI9250145.1"/>
    <property type="molecule type" value="Genomic_DNA"/>
</dbReference>
<comment type="caution">
    <text evidence="1">The sequence shown here is derived from an EMBL/GenBank/DDBJ whole genome shotgun (WGS) entry which is preliminary data.</text>
</comment>
<dbReference type="Proteomes" id="UP001209540">
    <property type="component" value="Unassembled WGS sequence"/>
</dbReference>
<dbReference type="AlphaFoldDB" id="A0AAD5P9C5"/>
<proteinExistence type="predicted"/>
<reference evidence="1" key="2">
    <citation type="submission" date="2023-02" db="EMBL/GenBank/DDBJ databases">
        <authorList>
            <consortium name="DOE Joint Genome Institute"/>
            <person name="Mondo S.J."/>
            <person name="Chang Y."/>
            <person name="Wang Y."/>
            <person name="Ahrendt S."/>
            <person name="Andreopoulos W."/>
            <person name="Barry K."/>
            <person name="Beard J."/>
            <person name="Benny G.L."/>
            <person name="Blankenship S."/>
            <person name="Bonito G."/>
            <person name="Cuomo C."/>
            <person name="Desiro A."/>
            <person name="Gervers K.A."/>
            <person name="Hundley H."/>
            <person name="Kuo A."/>
            <person name="LaButti K."/>
            <person name="Lang B.F."/>
            <person name="Lipzen A."/>
            <person name="O'Donnell K."/>
            <person name="Pangilinan J."/>
            <person name="Reynolds N."/>
            <person name="Sandor L."/>
            <person name="Smith M.W."/>
            <person name="Tsang A."/>
            <person name="Grigoriev I.V."/>
            <person name="Stajich J.E."/>
            <person name="Spatafora J.W."/>
        </authorList>
    </citation>
    <scope>NUCLEOTIDE SEQUENCE</scope>
    <source>
        <strain evidence="1">RSA 2281</strain>
    </source>
</reference>
<evidence type="ECO:0000313" key="2">
    <source>
        <dbReference type="Proteomes" id="UP001209540"/>
    </source>
</evidence>
<organism evidence="1 2">
    <name type="scientific">Phascolomyces articulosus</name>
    <dbReference type="NCBI Taxonomy" id="60185"/>
    <lineage>
        <taxon>Eukaryota</taxon>
        <taxon>Fungi</taxon>
        <taxon>Fungi incertae sedis</taxon>
        <taxon>Mucoromycota</taxon>
        <taxon>Mucoromycotina</taxon>
        <taxon>Mucoromycetes</taxon>
        <taxon>Mucorales</taxon>
        <taxon>Lichtheimiaceae</taxon>
        <taxon>Phascolomyces</taxon>
    </lineage>
</organism>
<name>A0AAD5P9C5_9FUNG</name>
<gene>
    <name evidence="1" type="ORF">BDA99DRAFT_541857</name>
</gene>
<reference evidence="1" key="1">
    <citation type="journal article" date="2022" name="IScience">
        <title>Evolution of zygomycete secretomes and the origins of terrestrial fungal ecologies.</title>
        <authorList>
            <person name="Chang Y."/>
            <person name="Wang Y."/>
            <person name="Mondo S."/>
            <person name="Ahrendt S."/>
            <person name="Andreopoulos W."/>
            <person name="Barry K."/>
            <person name="Beard J."/>
            <person name="Benny G.L."/>
            <person name="Blankenship S."/>
            <person name="Bonito G."/>
            <person name="Cuomo C."/>
            <person name="Desiro A."/>
            <person name="Gervers K.A."/>
            <person name="Hundley H."/>
            <person name="Kuo A."/>
            <person name="LaButti K."/>
            <person name="Lang B.F."/>
            <person name="Lipzen A."/>
            <person name="O'Donnell K."/>
            <person name="Pangilinan J."/>
            <person name="Reynolds N."/>
            <person name="Sandor L."/>
            <person name="Smith M.E."/>
            <person name="Tsang A."/>
            <person name="Grigoriev I.V."/>
            <person name="Stajich J.E."/>
            <person name="Spatafora J.W."/>
        </authorList>
    </citation>
    <scope>NUCLEOTIDE SEQUENCE</scope>
    <source>
        <strain evidence="1">RSA 2281</strain>
    </source>
</reference>
<evidence type="ECO:0000313" key="1">
    <source>
        <dbReference type="EMBL" id="KAI9250145.1"/>
    </source>
</evidence>